<dbReference type="Proteomes" id="UP000001312">
    <property type="component" value="Unassembled WGS sequence"/>
</dbReference>
<reference evidence="2" key="1">
    <citation type="journal article" date="2011" name="PLoS Genet.">
        <title>Genomic analysis of the necrotrophic fungal pathogens Sclerotinia sclerotiorum and Botrytis cinerea.</title>
        <authorList>
            <person name="Amselem J."/>
            <person name="Cuomo C.A."/>
            <person name="van Kan J.A."/>
            <person name="Viaud M."/>
            <person name="Benito E.P."/>
            <person name="Couloux A."/>
            <person name="Coutinho P.M."/>
            <person name="de Vries R.P."/>
            <person name="Dyer P.S."/>
            <person name="Fillinger S."/>
            <person name="Fournier E."/>
            <person name="Gout L."/>
            <person name="Hahn M."/>
            <person name="Kohn L."/>
            <person name="Lapalu N."/>
            <person name="Plummer K.M."/>
            <person name="Pradier J.M."/>
            <person name="Quevillon E."/>
            <person name="Sharon A."/>
            <person name="Simon A."/>
            <person name="ten Have A."/>
            <person name="Tudzynski B."/>
            <person name="Tudzynski P."/>
            <person name="Wincker P."/>
            <person name="Andrew M."/>
            <person name="Anthouard V."/>
            <person name="Beever R.E."/>
            <person name="Beffa R."/>
            <person name="Benoit I."/>
            <person name="Bouzid O."/>
            <person name="Brault B."/>
            <person name="Chen Z."/>
            <person name="Choquer M."/>
            <person name="Collemare J."/>
            <person name="Cotton P."/>
            <person name="Danchin E.G."/>
            <person name="Da Silva C."/>
            <person name="Gautier A."/>
            <person name="Giraud C."/>
            <person name="Giraud T."/>
            <person name="Gonzalez C."/>
            <person name="Grossetete S."/>
            <person name="Guldener U."/>
            <person name="Henrissat B."/>
            <person name="Howlett B.J."/>
            <person name="Kodira C."/>
            <person name="Kretschmer M."/>
            <person name="Lappartient A."/>
            <person name="Leroch M."/>
            <person name="Levis C."/>
            <person name="Mauceli E."/>
            <person name="Neuveglise C."/>
            <person name="Oeser B."/>
            <person name="Pearson M."/>
            <person name="Poulain J."/>
            <person name="Poussereau N."/>
            <person name="Quesneville H."/>
            <person name="Rascle C."/>
            <person name="Schumacher J."/>
            <person name="Segurens B."/>
            <person name="Sexton A."/>
            <person name="Silva E."/>
            <person name="Sirven C."/>
            <person name="Soanes D.M."/>
            <person name="Talbot N.J."/>
            <person name="Templeton M."/>
            <person name="Yandava C."/>
            <person name="Yarden O."/>
            <person name="Zeng Q."/>
            <person name="Rollins J.A."/>
            <person name="Lebrun M.H."/>
            <person name="Dickman M."/>
        </authorList>
    </citation>
    <scope>NUCLEOTIDE SEQUENCE [LARGE SCALE GENOMIC DNA]</scope>
    <source>
        <strain evidence="2">ATCC 18683 / 1980 / Ss-1</strain>
    </source>
</reference>
<dbReference type="RefSeq" id="XP_001590291.1">
    <property type="nucleotide sequence ID" value="XM_001590241.1"/>
</dbReference>
<dbReference type="InParanoid" id="A7EUP8"/>
<gene>
    <name evidence="1" type="ORF">SS1G_09056</name>
</gene>
<keyword evidence="2" id="KW-1185">Reference proteome</keyword>
<dbReference type="AlphaFoldDB" id="A7EUP8"/>
<name>A7EUP8_SCLS1</name>
<sequence length="34" mass="3916">MVVGQQIDMDKDLRGWGIFVKPEIKVRFVPALKT</sequence>
<dbReference type="EMBL" id="CH476632">
    <property type="protein sequence ID" value="EDN93190.1"/>
    <property type="molecule type" value="Genomic_DNA"/>
</dbReference>
<dbReference type="KEGG" id="ssl:SS1G_09056"/>
<proteinExistence type="predicted"/>
<protein>
    <submittedName>
        <fullName evidence="1">Uncharacterized protein</fullName>
    </submittedName>
</protein>
<dbReference type="GeneID" id="5486086"/>
<evidence type="ECO:0000313" key="2">
    <source>
        <dbReference type="Proteomes" id="UP000001312"/>
    </source>
</evidence>
<evidence type="ECO:0000313" key="1">
    <source>
        <dbReference type="EMBL" id="EDN93190.1"/>
    </source>
</evidence>
<organism evidence="1 2">
    <name type="scientific">Sclerotinia sclerotiorum (strain ATCC 18683 / 1980 / Ss-1)</name>
    <name type="common">White mold</name>
    <name type="synonym">Whetzelinia sclerotiorum</name>
    <dbReference type="NCBI Taxonomy" id="665079"/>
    <lineage>
        <taxon>Eukaryota</taxon>
        <taxon>Fungi</taxon>
        <taxon>Dikarya</taxon>
        <taxon>Ascomycota</taxon>
        <taxon>Pezizomycotina</taxon>
        <taxon>Leotiomycetes</taxon>
        <taxon>Helotiales</taxon>
        <taxon>Sclerotiniaceae</taxon>
        <taxon>Sclerotinia</taxon>
    </lineage>
</organism>
<accession>A7EUP8</accession>